<dbReference type="InParanoid" id="C5LFS2"/>
<accession>C5LFS2</accession>
<dbReference type="RefSeq" id="XP_002772611.1">
    <property type="nucleotide sequence ID" value="XM_002772565.1"/>
</dbReference>
<dbReference type="GeneID" id="9037169"/>
<dbReference type="EMBL" id="GG681603">
    <property type="protein sequence ID" value="EER04427.1"/>
    <property type="molecule type" value="Genomic_DNA"/>
</dbReference>
<feature type="non-terminal residue" evidence="1">
    <location>
        <position position="1"/>
    </location>
</feature>
<organism evidence="2">
    <name type="scientific">Perkinsus marinus (strain ATCC 50983 / TXsc)</name>
    <dbReference type="NCBI Taxonomy" id="423536"/>
    <lineage>
        <taxon>Eukaryota</taxon>
        <taxon>Sar</taxon>
        <taxon>Alveolata</taxon>
        <taxon>Perkinsozoa</taxon>
        <taxon>Perkinsea</taxon>
        <taxon>Perkinsida</taxon>
        <taxon>Perkinsidae</taxon>
        <taxon>Perkinsus</taxon>
    </lineage>
</organism>
<keyword evidence="2" id="KW-1185">Reference proteome</keyword>
<name>C5LFS2_PERM5</name>
<proteinExistence type="predicted"/>
<reference evidence="1 2" key="1">
    <citation type="submission" date="2008-07" db="EMBL/GenBank/DDBJ databases">
        <authorList>
            <person name="El-Sayed N."/>
            <person name="Caler E."/>
            <person name="Inman J."/>
            <person name="Amedeo P."/>
            <person name="Hass B."/>
            <person name="Wortman J."/>
        </authorList>
    </citation>
    <scope>NUCLEOTIDE SEQUENCE [LARGE SCALE GENOMIC DNA]</scope>
    <source>
        <strain evidence="2">ATCC 50983 / TXsc</strain>
    </source>
</reference>
<evidence type="ECO:0000313" key="2">
    <source>
        <dbReference type="Proteomes" id="UP000007800"/>
    </source>
</evidence>
<sequence>LFTPIGIHDMRYLSSRLRSRSCTCQAAMRPHIPQEVFYDLLPIPIAVHVTSQAATMPSLSLGAWSLR</sequence>
<dbReference type="Proteomes" id="UP000007800">
    <property type="component" value="Unassembled WGS sequence"/>
</dbReference>
<dbReference type="AlphaFoldDB" id="C5LFS2"/>
<protein>
    <submittedName>
        <fullName evidence="1">Uncharacterized protein</fullName>
    </submittedName>
</protein>
<gene>
    <name evidence="1" type="ORF">Pmar_PMAR028777</name>
</gene>
<evidence type="ECO:0000313" key="1">
    <source>
        <dbReference type="EMBL" id="EER04427.1"/>
    </source>
</evidence>
<feature type="non-terminal residue" evidence="1">
    <location>
        <position position="67"/>
    </location>
</feature>